<comment type="caution">
    <text evidence="6">The sequence shown here is derived from an EMBL/GenBank/DDBJ whole genome shotgun (WGS) entry which is preliminary data.</text>
</comment>
<dbReference type="Proteomes" id="UP001371456">
    <property type="component" value="Unassembled WGS sequence"/>
</dbReference>
<dbReference type="Pfam" id="PF14226">
    <property type="entry name" value="DIOX_N"/>
    <property type="match status" value="1"/>
</dbReference>
<dbReference type="InterPro" id="IPR044861">
    <property type="entry name" value="IPNS-like_FE2OG_OXY"/>
</dbReference>
<dbReference type="PANTHER" id="PTHR47990">
    <property type="entry name" value="2-OXOGLUTARATE (2OG) AND FE(II)-DEPENDENT OXYGENASE SUPERFAMILY PROTEIN-RELATED"/>
    <property type="match status" value="1"/>
</dbReference>
<dbReference type="GO" id="GO:0016706">
    <property type="term" value="F:2-oxoglutarate-dependent dioxygenase activity"/>
    <property type="evidence" value="ECO:0007669"/>
    <property type="project" value="UniProtKB-ARBA"/>
</dbReference>
<organism evidence="6 7">
    <name type="scientific">Solanum bulbocastanum</name>
    <name type="common">Wild potato</name>
    <dbReference type="NCBI Taxonomy" id="147425"/>
    <lineage>
        <taxon>Eukaryota</taxon>
        <taxon>Viridiplantae</taxon>
        <taxon>Streptophyta</taxon>
        <taxon>Embryophyta</taxon>
        <taxon>Tracheophyta</taxon>
        <taxon>Spermatophyta</taxon>
        <taxon>Magnoliopsida</taxon>
        <taxon>eudicotyledons</taxon>
        <taxon>Gunneridae</taxon>
        <taxon>Pentapetalae</taxon>
        <taxon>asterids</taxon>
        <taxon>lamiids</taxon>
        <taxon>Solanales</taxon>
        <taxon>Solanaceae</taxon>
        <taxon>Solanoideae</taxon>
        <taxon>Solaneae</taxon>
        <taxon>Solanum</taxon>
    </lineage>
</organism>
<reference evidence="6 7" key="1">
    <citation type="submission" date="2024-02" db="EMBL/GenBank/DDBJ databases">
        <title>de novo genome assembly of Solanum bulbocastanum strain 11H21.</title>
        <authorList>
            <person name="Hosaka A.J."/>
        </authorList>
    </citation>
    <scope>NUCLEOTIDE SEQUENCE [LARGE SCALE GENOMIC DNA]</scope>
    <source>
        <tissue evidence="6">Young leaves</tissue>
    </source>
</reference>
<feature type="domain" description="Isopenicillin N synthase-like Fe(2+) 2OG dioxygenase" evidence="4">
    <location>
        <begin position="177"/>
        <end position="257"/>
    </location>
</feature>
<dbReference type="GO" id="GO:0046872">
    <property type="term" value="F:metal ion binding"/>
    <property type="evidence" value="ECO:0007669"/>
    <property type="project" value="UniProtKB-KW"/>
</dbReference>
<evidence type="ECO:0000259" key="5">
    <source>
        <dbReference type="Pfam" id="PF14226"/>
    </source>
</evidence>
<feature type="domain" description="Non-haem dioxygenase N-terminal" evidence="5">
    <location>
        <begin position="8"/>
        <end position="81"/>
    </location>
</feature>
<dbReference type="InterPro" id="IPR027443">
    <property type="entry name" value="IPNS-like_sf"/>
</dbReference>
<dbReference type="Gene3D" id="2.60.120.330">
    <property type="entry name" value="B-lactam Antibiotic, Isopenicillin N Synthase, Chain"/>
    <property type="match status" value="1"/>
</dbReference>
<dbReference type="AlphaFoldDB" id="A0AAN8YFE0"/>
<dbReference type="SUPFAM" id="SSF51197">
    <property type="entry name" value="Clavaminate synthase-like"/>
    <property type="match status" value="1"/>
</dbReference>
<name>A0AAN8YFE0_SOLBU</name>
<proteinExistence type="predicted"/>
<gene>
    <name evidence="6" type="ORF">RDI58_013621</name>
</gene>
<dbReference type="Pfam" id="PF03171">
    <property type="entry name" value="2OG-FeII_Oxy"/>
    <property type="match status" value="1"/>
</dbReference>
<evidence type="ECO:0000313" key="7">
    <source>
        <dbReference type="Proteomes" id="UP001371456"/>
    </source>
</evidence>
<protein>
    <recommendedName>
        <fullName evidence="8">Fe2OG dioxygenase domain-containing protein</fullName>
    </recommendedName>
</protein>
<accession>A0AAN8YFE0</accession>
<keyword evidence="3" id="KW-0408">Iron</keyword>
<evidence type="ECO:0000256" key="2">
    <source>
        <dbReference type="ARBA" id="ARBA00022896"/>
    </source>
</evidence>
<keyword evidence="7" id="KW-1185">Reference proteome</keyword>
<evidence type="ECO:0000259" key="4">
    <source>
        <dbReference type="Pfam" id="PF03171"/>
    </source>
</evidence>
<evidence type="ECO:0000256" key="1">
    <source>
        <dbReference type="ARBA" id="ARBA00022723"/>
    </source>
</evidence>
<sequence>MASSKIKLPIIDFCNLELKPNTPQWESTKEQVFEALKEFGCFEAIYDKVPNEIREAMFGNLKEAFELPISKLIEYREKPHHIYEGQFPTIPIYGNVRSADLVLPNSVESFANTFWSDGNPNFCNEAKSFYKPLMELDEMLRRMIFETLGLKHYIDEFLDSNIFFSRFTNYKANKSKDGDIPELPSHTDSTYLSIIKQEQIGLQVLNKNGEWIELNTSPNSYFVLAGDVLMAWTNGRLQSAPHRVHMENDRYSIQLFSIPKLDYTVKVPKELVDEEHPLLFKPFNVSEFYKYIILCTKTGPNLKKYCGL</sequence>
<keyword evidence="2" id="KW-0847">Vitamin C</keyword>
<keyword evidence="1" id="KW-0479">Metal-binding</keyword>
<evidence type="ECO:0000256" key="3">
    <source>
        <dbReference type="ARBA" id="ARBA00023004"/>
    </source>
</evidence>
<dbReference type="InterPro" id="IPR050231">
    <property type="entry name" value="Iron_ascorbate_oxido_reductase"/>
</dbReference>
<evidence type="ECO:0000313" key="6">
    <source>
        <dbReference type="EMBL" id="KAK6789821.1"/>
    </source>
</evidence>
<dbReference type="EMBL" id="JBANQN010000005">
    <property type="protein sequence ID" value="KAK6789821.1"/>
    <property type="molecule type" value="Genomic_DNA"/>
</dbReference>
<dbReference type="InterPro" id="IPR026992">
    <property type="entry name" value="DIOX_N"/>
</dbReference>
<evidence type="ECO:0008006" key="8">
    <source>
        <dbReference type="Google" id="ProtNLM"/>
    </source>
</evidence>
<dbReference type="GO" id="GO:0031418">
    <property type="term" value="F:L-ascorbic acid binding"/>
    <property type="evidence" value="ECO:0007669"/>
    <property type="project" value="UniProtKB-KW"/>
</dbReference>